<dbReference type="EMBL" id="KI517683">
    <property type="protein sequence ID" value="ESQ33978.1"/>
    <property type="molecule type" value="Genomic_DNA"/>
</dbReference>
<sequence length="94" mass="10958">MTLRTTDSVPVNQELGYLLIYIYVDAEANEEIIGGVSVFHDLENSWLVLVLGKHDPQSWIWWRTQTHLQTLIFHYRTCAEYICILSAFENKLVS</sequence>
<proteinExistence type="predicted"/>
<keyword evidence="2" id="KW-1185">Reference proteome</keyword>
<reference evidence="1 2" key="1">
    <citation type="journal article" date="2013" name="Front. Plant Sci.">
        <title>The Reference Genome of the Halophytic Plant Eutrema salsugineum.</title>
        <authorList>
            <person name="Yang R."/>
            <person name="Jarvis D.E."/>
            <person name="Chen H."/>
            <person name="Beilstein M.A."/>
            <person name="Grimwood J."/>
            <person name="Jenkins J."/>
            <person name="Shu S."/>
            <person name="Prochnik S."/>
            <person name="Xin M."/>
            <person name="Ma C."/>
            <person name="Schmutz J."/>
            <person name="Wing R.A."/>
            <person name="Mitchell-Olds T."/>
            <person name="Schumaker K.S."/>
            <person name="Wang X."/>
        </authorList>
    </citation>
    <scope>NUCLEOTIDE SEQUENCE [LARGE SCALE GENOMIC DNA]</scope>
</reference>
<protein>
    <submittedName>
        <fullName evidence="1">Uncharacterized protein</fullName>
    </submittedName>
</protein>
<dbReference type="AlphaFoldDB" id="V4L2M4"/>
<evidence type="ECO:0000313" key="2">
    <source>
        <dbReference type="Proteomes" id="UP000030689"/>
    </source>
</evidence>
<dbReference type="Proteomes" id="UP000030689">
    <property type="component" value="Unassembled WGS sequence"/>
</dbReference>
<dbReference type="KEGG" id="eus:EUTSA_v10009196mg"/>
<accession>V4L2M4</accession>
<evidence type="ECO:0000313" key="1">
    <source>
        <dbReference type="EMBL" id="ESQ33978.1"/>
    </source>
</evidence>
<organism evidence="1 2">
    <name type="scientific">Eutrema salsugineum</name>
    <name type="common">Saltwater cress</name>
    <name type="synonym">Sisymbrium salsugineum</name>
    <dbReference type="NCBI Taxonomy" id="72664"/>
    <lineage>
        <taxon>Eukaryota</taxon>
        <taxon>Viridiplantae</taxon>
        <taxon>Streptophyta</taxon>
        <taxon>Embryophyta</taxon>
        <taxon>Tracheophyta</taxon>
        <taxon>Spermatophyta</taxon>
        <taxon>Magnoliopsida</taxon>
        <taxon>eudicotyledons</taxon>
        <taxon>Gunneridae</taxon>
        <taxon>Pentapetalae</taxon>
        <taxon>rosids</taxon>
        <taxon>malvids</taxon>
        <taxon>Brassicales</taxon>
        <taxon>Brassicaceae</taxon>
        <taxon>Eutremeae</taxon>
        <taxon>Eutrema</taxon>
    </lineage>
</organism>
<dbReference type="Gramene" id="ESQ33978">
    <property type="protein sequence ID" value="ESQ33978"/>
    <property type="gene ID" value="EUTSA_v10009196mg"/>
</dbReference>
<name>V4L2M4_EUTSA</name>
<gene>
    <name evidence="1" type="ORF">EUTSA_v10009196mg</name>
</gene>